<keyword evidence="2" id="KW-1185">Reference proteome</keyword>
<evidence type="ECO:0000313" key="2">
    <source>
        <dbReference type="Proteomes" id="UP000286268"/>
    </source>
</evidence>
<evidence type="ECO:0000313" key="1">
    <source>
        <dbReference type="EMBL" id="QAA34101.1"/>
    </source>
</evidence>
<accession>A0A3R5UAW8</accession>
<gene>
    <name evidence="1" type="ORF">C1I91_22095</name>
</gene>
<reference evidence="1 2" key="1">
    <citation type="submission" date="2018-01" db="EMBL/GenBank/DDBJ databases">
        <title>Genome Sequencing and Assembly of Anaerobacter polyendosporus strain CT4.</title>
        <authorList>
            <person name="Tachaapaikoon C."/>
            <person name="Sutheeworapong S."/>
            <person name="Jenjaroenpun P."/>
            <person name="Wongsurawat T."/>
            <person name="Nookeaw I."/>
            <person name="Cheawchanlertfa P."/>
            <person name="Kosugi A."/>
            <person name="Cheevadhanarak S."/>
            <person name="Ratanakhanokchai K."/>
        </authorList>
    </citation>
    <scope>NUCLEOTIDE SEQUENCE [LARGE SCALE GENOMIC DNA]</scope>
    <source>
        <strain evidence="1 2">CT4</strain>
    </source>
</reference>
<dbReference type="EMBL" id="CP025746">
    <property type="protein sequence ID" value="QAA34101.1"/>
    <property type="molecule type" value="Genomic_DNA"/>
</dbReference>
<dbReference type="KEGG" id="cmah:C1I91_22095"/>
<dbReference type="Proteomes" id="UP000286268">
    <property type="component" value="Chromosome"/>
</dbReference>
<name>A0A3R5UAW8_9CLOT</name>
<dbReference type="OrthoDB" id="1906778at2"/>
<dbReference type="AlphaFoldDB" id="A0A3R5UAW8"/>
<sequence length="114" mass="13339">MAKYKIGDELLIINDPNEEKERLKDLTKLSIDGDYAQISWGLKVIKVEYEKPYVTLTYRNANGELNKVFAECRDVENFDQEKVLEKALLKAFQNEIINISVTKNTIHPECRYNR</sequence>
<protein>
    <submittedName>
        <fullName evidence="1">Uncharacterized protein</fullName>
    </submittedName>
</protein>
<organism evidence="1 2">
    <name type="scientific">Clostridium manihotivorum</name>
    <dbReference type="NCBI Taxonomy" id="2320868"/>
    <lineage>
        <taxon>Bacteria</taxon>
        <taxon>Bacillati</taxon>
        <taxon>Bacillota</taxon>
        <taxon>Clostridia</taxon>
        <taxon>Eubacteriales</taxon>
        <taxon>Clostridiaceae</taxon>
        <taxon>Clostridium</taxon>
    </lineage>
</organism>
<proteinExistence type="predicted"/>
<dbReference type="RefSeq" id="WP_128214823.1">
    <property type="nucleotide sequence ID" value="NZ_CP025746.1"/>
</dbReference>